<sequence>MRLTNRTVLGQRWLGFLLGLLVCSLPLLAMAAEFKPPRRGLPGRREGAGTRDPFVCVQGTSQLTALLPGTNLGLTTAEYPRFFWFTPKSKAKFAEFALFEVNAQMEDQTPIYKTI</sequence>
<dbReference type="AlphaFoldDB" id="A0A2T1E9J5"/>
<gene>
    <name evidence="1" type="ORF">C7B82_11180</name>
</gene>
<dbReference type="OrthoDB" id="513783at2"/>
<dbReference type="InterPro" id="IPR010328">
    <property type="entry name" value="DUF928"/>
</dbReference>
<keyword evidence="2" id="KW-1185">Reference proteome</keyword>
<organism evidence="1 2">
    <name type="scientific">Stenomitos frigidus ULC18</name>
    <dbReference type="NCBI Taxonomy" id="2107698"/>
    <lineage>
        <taxon>Bacteria</taxon>
        <taxon>Bacillati</taxon>
        <taxon>Cyanobacteriota</taxon>
        <taxon>Cyanophyceae</taxon>
        <taxon>Leptolyngbyales</taxon>
        <taxon>Leptolyngbyaceae</taxon>
        <taxon>Stenomitos</taxon>
    </lineage>
</organism>
<dbReference type="Proteomes" id="UP000239576">
    <property type="component" value="Unassembled WGS sequence"/>
</dbReference>
<dbReference type="RefSeq" id="WP_106256382.1">
    <property type="nucleotide sequence ID" value="NZ_CAWNSW010000155.1"/>
</dbReference>
<protein>
    <recommendedName>
        <fullName evidence="3">DUF928 domain-containing protein</fullName>
    </recommendedName>
</protein>
<evidence type="ECO:0000313" key="1">
    <source>
        <dbReference type="EMBL" id="PSB29388.1"/>
    </source>
</evidence>
<comment type="caution">
    <text evidence="1">The sequence shown here is derived from an EMBL/GenBank/DDBJ whole genome shotgun (WGS) entry which is preliminary data.</text>
</comment>
<accession>A0A2T1E9J5</accession>
<evidence type="ECO:0008006" key="3">
    <source>
        <dbReference type="Google" id="ProtNLM"/>
    </source>
</evidence>
<dbReference type="EMBL" id="PVWK01000062">
    <property type="protein sequence ID" value="PSB29388.1"/>
    <property type="molecule type" value="Genomic_DNA"/>
</dbReference>
<reference evidence="1 2" key="2">
    <citation type="submission" date="2018-03" db="EMBL/GenBank/DDBJ databases">
        <title>The ancient ancestry and fast evolution of plastids.</title>
        <authorList>
            <person name="Moore K.R."/>
            <person name="Magnabosco C."/>
            <person name="Momper L."/>
            <person name="Gold D.A."/>
            <person name="Bosak T."/>
            <person name="Fournier G.P."/>
        </authorList>
    </citation>
    <scope>NUCLEOTIDE SEQUENCE [LARGE SCALE GENOMIC DNA]</scope>
    <source>
        <strain evidence="1 2">ULC18</strain>
    </source>
</reference>
<proteinExistence type="predicted"/>
<reference evidence="2" key="1">
    <citation type="submission" date="2018-02" db="EMBL/GenBank/DDBJ databases">
        <authorList>
            <person name="Moore K."/>
            <person name="Momper L."/>
        </authorList>
    </citation>
    <scope>NUCLEOTIDE SEQUENCE [LARGE SCALE GENOMIC DNA]</scope>
    <source>
        <strain evidence="2">ULC18</strain>
    </source>
</reference>
<dbReference type="Pfam" id="PF06051">
    <property type="entry name" value="DUF928"/>
    <property type="match status" value="1"/>
</dbReference>
<name>A0A2T1E9J5_9CYAN</name>
<evidence type="ECO:0000313" key="2">
    <source>
        <dbReference type="Proteomes" id="UP000239576"/>
    </source>
</evidence>